<evidence type="ECO:0000313" key="3">
    <source>
        <dbReference type="Proteomes" id="UP000675920"/>
    </source>
</evidence>
<evidence type="ECO:0000313" key="4">
    <source>
        <dbReference type="RefSeq" id="WP_084544607.1"/>
    </source>
</evidence>
<keyword evidence="3" id="KW-1185">Reference proteome</keyword>
<sequence>MNPFSRLQDLRFGIDAEALRMPMSGVGRYVHELCAHIERRLPDARLFAYGRYPREELKFPSDRWLYRREENETLARIPSFLWLRSFGAARARNDRLDVFWGGRTLHTGRRVAPLMISTVHDLNHVEVPETMQGSTRLSHRLWFARDVRGADCVLVNSQGTRERLARHLKVEAQGIVRLGVRLPPQWQGVSAAGEGLAELGLLGVRPPYLLTVSTLEPRKNVMALVDAFVALKRSRQLPPDLRLVVAGAKGWIKSEAYRKIAALESEGVILPGYVPDELMGPLYANAQLFVFPSRYEGFGVPVLEARAWGTPTLVTRVPELIEAGESESIVTGFDAESIGAGILRALGQPRKLQDAAFYARHSWENSGDHFLHLIDSALRGREMERPRGQMSGALR</sequence>
<evidence type="ECO:0000256" key="1">
    <source>
        <dbReference type="ARBA" id="ARBA00022679"/>
    </source>
</evidence>
<dbReference type="SUPFAM" id="SSF53756">
    <property type="entry name" value="UDP-Glycosyltransferase/glycogen phosphorylase"/>
    <property type="match status" value="1"/>
</dbReference>
<proteinExistence type="predicted"/>
<reference evidence="4" key="1">
    <citation type="journal article" date="1999" name="Glycobiology">
        <title>Conserved domains of glycosyltransferases.</title>
        <authorList>
            <person name="Kapitonov D."/>
            <person name="Yu R.K."/>
        </authorList>
    </citation>
    <scope>NUCLEOTIDE SEQUENCE</scope>
</reference>
<dbReference type="CDD" id="cd03809">
    <property type="entry name" value="GT4_MtfB-like"/>
    <property type="match status" value="1"/>
</dbReference>
<dbReference type="EC" id="2.4.-.-" evidence="4"/>
<reference evidence="4" key="4">
    <citation type="submission" date="2025-08" db="UniProtKB">
        <authorList>
            <consortium name="RefSeq"/>
        </authorList>
    </citation>
    <scope>IDENTIFICATION</scope>
</reference>
<organism evidence="3 4">
    <name type="scientific">Derxia gummosa DSM 723</name>
    <dbReference type="NCBI Taxonomy" id="1121388"/>
    <lineage>
        <taxon>Bacteria</taxon>
        <taxon>Pseudomonadati</taxon>
        <taxon>Pseudomonadota</taxon>
        <taxon>Betaproteobacteria</taxon>
        <taxon>Burkholderiales</taxon>
        <taxon>Alcaligenaceae</taxon>
        <taxon>Derxia</taxon>
    </lineage>
</organism>
<dbReference type="Gene3D" id="3.40.50.2000">
    <property type="entry name" value="Glycogen Phosphorylase B"/>
    <property type="match status" value="2"/>
</dbReference>
<name>A0A8B6X9J3_9BURK</name>
<dbReference type="InterPro" id="IPR028098">
    <property type="entry name" value="Glyco_trans_4-like_N"/>
</dbReference>
<dbReference type="RefSeq" id="WP_084544607.1">
    <property type="nucleotide sequence ID" value="NZ_AXWS01000004.1"/>
</dbReference>
<dbReference type="PANTHER" id="PTHR46401">
    <property type="entry name" value="GLYCOSYLTRANSFERASE WBBK-RELATED"/>
    <property type="match status" value="1"/>
</dbReference>
<dbReference type="OrthoDB" id="433681at2"/>
<dbReference type="GO" id="GO:0016757">
    <property type="term" value="F:glycosyltransferase activity"/>
    <property type="evidence" value="ECO:0007669"/>
    <property type="project" value="TreeGrafter"/>
</dbReference>
<dbReference type="Pfam" id="PF13692">
    <property type="entry name" value="Glyco_trans_1_4"/>
    <property type="match status" value="1"/>
</dbReference>
<dbReference type="GO" id="GO:0009103">
    <property type="term" value="P:lipopolysaccharide biosynthetic process"/>
    <property type="evidence" value="ECO:0007669"/>
    <property type="project" value="TreeGrafter"/>
</dbReference>
<reference evidence="4" key="2">
    <citation type="journal article" date="2003" name="J. Mol. Biol.">
        <title>An evolving hierarchical family classification for glycosyltransferases.</title>
        <authorList>
            <person name="Coutinho P.M."/>
            <person name="Deleury E."/>
            <person name="Davies G.J."/>
            <person name="Henrissat B."/>
        </authorList>
    </citation>
    <scope>NUCLEOTIDE SEQUENCE</scope>
</reference>
<dbReference type="Proteomes" id="UP000675920">
    <property type="component" value="Unplaced"/>
</dbReference>
<keyword evidence="1" id="KW-0808">Transferase</keyword>
<protein>
    <submittedName>
        <fullName evidence="4">Glycosyltransferase family 4 protein</fullName>
        <ecNumber evidence="4">2.4.-.-</ecNumber>
    </submittedName>
</protein>
<dbReference type="Pfam" id="PF13439">
    <property type="entry name" value="Glyco_transf_4"/>
    <property type="match status" value="1"/>
</dbReference>
<dbReference type="PANTHER" id="PTHR46401:SF2">
    <property type="entry name" value="GLYCOSYLTRANSFERASE WBBK-RELATED"/>
    <property type="match status" value="1"/>
</dbReference>
<dbReference type="AlphaFoldDB" id="A0A8B6X9J3"/>
<accession>A0A8B6X9J3</accession>
<evidence type="ECO:0000259" key="2">
    <source>
        <dbReference type="Pfam" id="PF13439"/>
    </source>
</evidence>
<reference evidence="4" key="3">
    <citation type="journal article" date="2006" name="Glycobiology">
        <title>Structures and mechanisms of glycosyltransferases.</title>
        <authorList>
            <person name="Breton C."/>
            <person name="Snajdrova L."/>
            <person name="Jeanneau C."/>
            <person name="Koca J."/>
            <person name="Imberty A."/>
        </authorList>
    </citation>
    <scope>NUCLEOTIDE SEQUENCE</scope>
</reference>
<feature type="domain" description="Glycosyltransferase subfamily 4-like N-terminal" evidence="2">
    <location>
        <begin position="24"/>
        <end position="173"/>
    </location>
</feature>